<gene>
    <name evidence="2" type="ORF">Pflav_001500</name>
</gene>
<dbReference type="EMBL" id="AP022870">
    <property type="protein sequence ID" value="BCB73740.1"/>
    <property type="molecule type" value="Genomic_DNA"/>
</dbReference>
<feature type="transmembrane region" description="Helical" evidence="1">
    <location>
        <begin position="227"/>
        <end position="251"/>
    </location>
</feature>
<evidence type="ECO:0000313" key="2">
    <source>
        <dbReference type="EMBL" id="BCB73740.1"/>
    </source>
</evidence>
<dbReference type="Proteomes" id="UP000502508">
    <property type="component" value="Chromosome"/>
</dbReference>
<keyword evidence="1" id="KW-1133">Transmembrane helix</keyword>
<protein>
    <submittedName>
        <fullName evidence="2">Uncharacterized protein</fullName>
    </submittedName>
</protein>
<feature type="transmembrane region" description="Helical" evidence="1">
    <location>
        <begin position="48"/>
        <end position="70"/>
    </location>
</feature>
<feature type="transmembrane region" description="Helical" evidence="1">
    <location>
        <begin position="134"/>
        <end position="161"/>
    </location>
</feature>
<sequence length="257" mass="26647">MSAAFRYEFLMQVRKRSMWLANGAIVLLLGLLSARSLGDVLDDPAAKATMASTAVLVNLILPVGYGCFLADRLVRDDRLGVAAILDATPASAAGRLAGKYLGSCAAAAVPLAIVYFGFAALYAATAGRPVALGWAAALFAVVILPAVLFVGAFALVVPLLIPAPLFRVLFVGYWFWGNAISPAAMPTLASSLVTPIGSYPLEVFFGVDLAGPEPGALFNFLRPEATAATALLSIGVLLALATLVLSAAPALRARITR</sequence>
<keyword evidence="3" id="KW-1185">Reference proteome</keyword>
<name>A0A6F8XIU9_9ACTN</name>
<accession>A0A6F8XIU9</accession>
<keyword evidence="1" id="KW-0472">Membrane</keyword>
<keyword evidence="1" id="KW-0812">Transmembrane</keyword>
<organism evidence="2 3">
    <name type="scientific">Phytohabitans flavus</name>
    <dbReference type="NCBI Taxonomy" id="1076124"/>
    <lineage>
        <taxon>Bacteria</taxon>
        <taxon>Bacillati</taxon>
        <taxon>Actinomycetota</taxon>
        <taxon>Actinomycetes</taxon>
        <taxon>Micromonosporales</taxon>
        <taxon>Micromonosporaceae</taxon>
    </lineage>
</organism>
<proteinExistence type="predicted"/>
<reference evidence="2 3" key="1">
    <citation type="submission" date="2020-03" db="EMBL/GenBank/DDBJ databases">
        <title>Whole genome shotgun sequence of Phytohabitans flavus NBRC 107702.</title>
        <authorList>
            <person name="Komaki H."/>
            <person name="Tamura T."/>
        </authorList>
    </citation>
    <scope>NUCLEOTIDE SEQUENCE [LARGE SCALE GENOMIC DNA]</scope>
    <source>
        <strain evidence="2 3">NBRC 107702</strain>
    </source>
</reference>
<feature type="transmembrane region" description="Helical" evidence="1">
    <location>
        <begin position="100"/>
        <end position="122"/>
    </location>
</feature>
<dbReference type="KEGG" id="pfla:Pflav_001500"/>
<evidence type="ECO:0000313" key="3">
    <source>
        <dbReference type="Proteomes" id="UP000502508"/>
    </source>
</evidence>
<dbReference type="AlphaFoldDB" id="A0A6F8XIU9"/>
<dbReference type="RefSeq" id="WP_173032870.1">
    <property type="nucleotide sequence ID" value="NZ_AP022870.1"/>
</dbReference>
<reference evidence="2 3" key="2">
    <citation type="submission" date="2020-03" db="EMBL/GenBank/DDBJ databases">
        <authorList>
            <person name="Ichikawa N."/>
            <person name="Kimura A."/>
            <person name="Kitahashi Y."/>
            <person name="Uohara A."/>
        </authorList>
    </citation>
    <scope>NUCLEOTIDE SEQUENCE [LARGE SCALE GENOMIC DNA]</scope>
    <source>
        <strain evidence="2 3">NBRC 107702</strain>
    </source>
</reference>
<evidence type="ECO:0000256" key="1">
    <source>
        <dbReference type="SAM" id="Phobius"/>
    </source>
</evidence>
<feature type="transmembrane region" description="Helical" evidence="1">
    <location>
        <begin position="173"/>
        <end position="193"/>
    </location>
</feature>